<dbReference type="GO" id="GO:0051287">
    <property type="term" value="F:NAD binding"/>
    <property type="evidence" value="ECO:0007669"/>
    <property type="project" value="InterPro"/>
</dbReference>
<accession>A0A229VYZ4</accession>
<dbReference type="InterPro" id="IPR006140">
    <property type="entry name" value="D-isomer_DH_NAD-bd"/>
</dbReference>
<name>A0A229VYZ4_9BIFI</name>
<dbReference type="PANTHER" id="PTHR42789">
    <property type="entry name" value="D-ISOMER SPECIFIC 2-HYDROXYACID DEHYDROGENASE FAMILY PROTEIN (AFU_ORTHOLOGUE AFUA_6G10090)"/>
    <property type="match status" value="1"/>
</dbReference>
<dbReference type="CDD" id="cd12167">
    <property type="entry name" value="2-Hacid_dh_8"/>
    <property type="match status" value="1"/>
</dbReference>
<keyword evidence="2 4" id="KW-0560">Oxidoreductase</keyword>
<dbReference type="InterPro" id="IPR036291">
    <property type="entry name" value="NAD(P)-bd_dom_sf"/>
</dbReference>
<dbReference type="AlphaFoldDB" id="A0A229VYZ4"/>
<dbReference type="Pfam" id="PF02826">
    <property type="entry name" value="2-Hacid_dh_C"/>
    <property type="match status" value="1"/>
</dbReference>
<dbReference type="GO" id="GO:0016616">
    <property type="term" value="F:oxidoreductase activity, acting on the CH-OH group of donors, NAD or NADP as acceptor"/>
    <property type="evidence" value="ECO:0007669"/>
    <property type="project" value="InterPro"/>
</dbReference>
<evidence type="ECO:0000313" key="7">
    <source>
        <dbReference type="EMBL" id="OXN00844.1"/>
    </source>
</evidence>
<dbReference type="InterPro" id="IPR050857">
    <property type="entry name" value="D-2-hydroxyacid_DH"/>
</dbReference>
<dbReference type="EMBL" id="NEWD01000007">
    <property type="protein sequence ID" value="OXN00844.1"/>
    <property type="molecule type" value="Genomic_DNA"/>
</dbReference>
<dbReference type="PANTHER" id="PTHR42789:SF1">
    <property type="entry name" value="D-ISOMER SPECIFIC 2-HYDROXYACID DEHYDROGENASE FAMILY PROTEIN (AFU_ORTHOLOGUE AFUA_6G10090)"/>
    <property type="match status" value="1"/>
</dbReference>
<dbReference type="Gene3D" id="3.40.50.720">
    <property type="entry name" value="NAD(P)-binding Rossmann-like Domain"/>
    <property type="match status" value="2"/>
</dbReference>
<evidence type="ECO:0000313" key="8">
    <source>
        <dbReference type="Proteomes" id="UP000215433"/>
    </source>
</evidence>
<reference evidence="7 8" key="1">
    <citation type="submission" date="2017-05" db="EMBL/GenBank/DDBJ databases">
        <title>Bifidobacterium vansinderenii sp. nov.</title>
        <authorList>
            <person name="Lugli G.A."/>
            <person name="Duranti S."/>
            <person name="Mangifesta M."/>
        </authorList>
    </citation>
    <scope>NUCLEOTIDE SEQUENCE [LARGE SCALE GENOMIC DNA]</scope>
    <source>
        <strain evidence="7 8">Tam10B</strain>
    </source>
</reference>
<dbReference type="Pfam" id="PF00389">
    <property type="entry name" value="2-Hacid_dh"/>
    <property type="match status" value="1"/>
</dbReference>
<dbReference type="PROSITE" id="PS00670">
    <property type="entry name" value="D_2_HYDROXYACID_DH_2"/>
    <property type="match status" value="1"/>
</dbReference>
<proteinExistence type="inferred from homology"/>
<evidence type="ECO:0000256" key="1">
    <source>
        <dbReference type="ARBA" id="ARBA00005854"/>
    </source>
</evidence>
<comment type="caution">
    <text evidence="7">The sequence shown here is derived from an EMBL/GenBank/DDBJ whole genome shotgun (WGS) entry which is preliminary data.</text>
</comment>
<dbReference type="Proteomes" id="UP000215433">
    <property type="component" value="Unassembled WGS sequence"/>
</dbReference>
<evidence type="ECO:0000256" key="2">
    <source>
        <dbReference type="ARBA" id="ARBA00023002"/>
    </source>
</evidence>
<dbReference type="RefSeq" id="WP_093959975.1">
    <property type="nucleotide sequence ID" value="NZ_NEWD01000007.1"/>
</dbReference>
<feature type="domain" description="D-isomer specific 2-hydroxyacid dehydrogenase NAD-binding" evidence="6">
    <location>
        <begin position="145"/>
        <end position="302"/>
    </location>
</feature>
<dbReference type="SUPFAM" id="SSF52283">
    <property type="entry name" value="Formate/glycerate dehydrogenase catalytic domain-like"/>
    <property type="match status" value="1"/>
</dbReference>
<dbReference type="InterPro" id="IPR006139">
    <property type="entry name" value="D-isomer_2_OHA_DH_cat_dom"/>
</dbReference>
<dbReference type="PROSITE" id="PS00671">
    <property type="entry name" value="D_2_HYDROXYACID_DH_3"/>
    <property type="match status" value="1"/>
</dbReference>
<dbReference type="SUPFAM" id="SSF51735">
    <property type="entry name" value="NAD(P)-binding Rossmann-fold domains"/>
    <property type="match status" value="1"/>
</dbReference>
<dbReference type="OrthoDB" id="4324715at2"/>
<gene>
    <name evidence="7" type="ORF">Tam10B_0800</name>
</gene>
<evidence type="ECO:0000259" key="5">
    <source>
        <dbReference type="Pfam" id="PF00389"/>
    </source>
</evidence>
<feature type="domain" description="D-isomer specific 2-hydroxyacid dehydrogenase catalytic" evidence="5">
    <location>
        <begin position="21"/>
        <end position="328"/>
    </location>
</feature>
<keyword evidence="8" id="KW-1185">Reference proteome</keyword>
<evidence type="ECO:0000256" key="3">
    <source>
        <dbReference type="ARBA" id="ARBA00023027"/>
    </source>
</evidence>
<evidence type="ECO:0000256" key="4">
    <source>
        <dbReference type="RuleBase" id="RU003719"/>
    </source>
</evidence>
<organism evidence="7 8">
    <name type="scientific">Bifidobacterium vansinderenii</name>
    <dbReference type="NCBI Taxonomy" id="1984871"/>
    <lineage>
        <taxon>Bacteria</taxon>
        <taxon>Bacillati</taxon>
        <taxon>Actinomycetota</taxon>
        <taxon>Actinomycetes</taxon>
        <taxon>Bifidobacteriales</taxon>
        <taxon>Bifidobacteriaceae</taxon>
        <taxon>Bifidobacterium</taxon>
    </lineage>
</organism>
<evidence type="ECO:0000259" key="6">
    <source>
        <dbReference type="Pfam" id="PF02826"/>
    </source>
</evidence>
<dbReference type="InterPro" id="IPR029753">
    <property type="entry name" value="D-isomer_DH_CS"/>
</dbReference>
<keyword evidence="3" id="KW-0520">NAD</keyword>
<protein>
    <submittedName>
        <fullName evidence="7">2-hydroxyacid dehydrogenase</fullName>
    </submittedName>
</protein>
<sequence>MSEKFNVVMAIKPGLPEKLLDESMWKRLHEIANIEQHTEITDFSDPAALERMKDADYLWYGWEAPQVTAEALNAMPKLKGIIAAQGVAYKGLTEEARQIAKDRGIFATNVQAANSIPVAEYCLGVALLESKDYTLSQHQYGEKRAYINREVNYADAGTYGKTIGIVTATAQIARDFMQMLKPFDFNVLAWSRHLTDEEAAEYGAKKVDLDTVFRESDIVSIHTPGIPQTAGMIGAHELGLMKDGALLLNSARGIVIDHKALEKELVSGRIRAVLDVTDPEEPLPADSPLWDLPNVVLTPHIAGSMGCDLNRMGASVLTEFEHIAAGEPPVHFEANPLA</sequence>
<comment type="similarity">
    <text evidence="1 4">Belongs to the D-isomer specific 2-hydroxyacid dehydrogenase family.</text>
</comment>